<feature type="transmembrane region" description="Helical" evidence="8">
    <location>
        <begin position="186"/>
        <end position="204"/>
    </location>
</feature>
<keyword evidence="3" id="KW-0813">Transport</keyword>
<evidence type="ECO:0000256" key="7">
    <source>
        <dbReference type="ARBA" id="ARBA00023136"/>
    </source>
</evidence>
<dbReference type="STRING" id="341036.SAMN05660649_00604"/>
<gene>
    <name evidence="9" type="ORF">SAMN05660649_00604</name>
</gene>
<feature type="transmembrane region" description="Helical" evidence="8">
    <location>
        <begin position="146"/>
        <end position="166"/>
    </location>
</feature>
<keyword evidence="7 8" id="KW-0472">Membrane</keyword>
<dbReference type="Proteomes" id="UP000199337">
    <property type="component" value="Unassembled WGS sequence"/>
</dbReference>
<dbReference type="GO" id="GO:0009847">
    <property type="term" value="P:spore germination"/>
    <property type="evidence" value="ECO:0007669"/>
    <property type="project" value="InterPro"/>
</dbReference>
<evidence type="ECO:0000313" key="10">
    <source>
        <dbReference type="Proteomes" id="UP000199337"/>
    </source>
</evidence>
<feature type="transmembrane region" description="Helical" evidence="8">
    <location>
        <begin position="216"/>
        <end position="239"/>
    </location>
</feature>
<proteinExistence type="inferred from homology"/>
<feature type="transmembrane region" description="Helical" evidence="8">
    <location>
        <begin position="107"/>
        <end position="134"/>
    </location>
</feature>
<evidence type="ECO:0000256" key="4">
    <source>
        <dbReference type="ARBA" id="ARBA00022544"/>
    </source>
</evidence>
<name>A0A1I2P2R7_9FIRM</name>
<sequence>MPQNIQLTREQVIFLSFLGAIGNIVYIHTWIDDYTGRAAWVAGLLGILFVIPFAVWIFYLGKFQPQSTVFDILERCLGKFPNMAIIVIFILLNITIAVAHLNMFTQMINAFFLGTTPPWIIMLILILICVMFAYGEIKVFGRLVEILAAFGIINYFAAFIFAPKLFHIEYVIPVFDTSLTGFIKGSIFMLGGAAEVLLIFMVIVRNIPDSGKHYMWVVKGIALSSVIFSFAIMIIIGIMSPELAKRIAFGGVNAAKLIQAGKFLQGLEIFIFGTYQIIAIGKITVSMYCAWTAVKKIFNKKPLLQLIIIALMMLIPSIWLGSYNKAYFLAVFLASYIILPFSVLTLLLASISVLITNKRAGSATK</sequence>
<evidence type="ECO:0000256" key="8">
    <source>
        <dbReference type="SAM" id="Phobius"/>
    </source>
</evidence>
<keyword evidence="5 8" id="KW-0812">Transmembrane</keyword>
<dbReference type="PANTHER" id="PTHR34975:SF2">
    <property type="entry name" value="SPORE GERMINATION PROTEIN A2"/>
    <property type="match status" value="1"/>
</dbReference>
<protein>
    <submittedName>
        <fullName evidence="9">Spore germination protein (Amino acid permease)</fullName>
    </submittedName>
</protein>
<dbReference type="Pfam" id="PF03845">
    <property type="entry name" value="Spore_permease"/>
    <property type="match status" value="1"/>
</dbReference>
<reference evidence="10" key="1">
    <citation type="submission" date="2016-10" db="EMBL/GenBank/DDBJ databases">
        <authorList>
            <person name="Varghese N."/>
            <person name="Submissions S."/>
        </authorList>
    </citation>
    <scope>NUCLEOTIDE SEQUENCE [LARGE SCALE GENOMIC DNA]</scope>
    <source>
        <strain evidence="10">DSM 17038</strain>
    </source>
</reference>
<dbReference type="GO" id="GO:0016020">
    <property type="term" value="C:membrane"/>
    <property type="evidence" value="ECO:0007669"/>
    <property type="project" value="UniProtKB-SubCell"/>
</dbReference>
<dbReference type="AlphaFoldDB" id="A0A1I2P2R7"/>
<evidence type="ECO:0000256" key="5">
    <source>
        <dbReference type="ARBA" id="ARBA00022692"/>
    </source>
</evidence>
<comment type="similarity">
    <text evidence="2">Belongs to the amino acid-polyamine-organocation (APC) superfamily. Spore germination protein (SGP) (TC 2.A.3.9) family.</text>
</comment>
<dbReference type="RefSeq" id="WP_092468595.1">
    <property type="nucleotide sequence ID" value="NZ_FOOX01000002.1"/>
</dbReference>
<organism evidence="9 10">
    <name type="scientific">Desulfotruncus arcticus DSM 17038</name>
    <dbReference type="NCBI Taxonomy" id="1121424"/>
    <lineage>
        <taxon>Bacteria</taxon>
        <taxon>Bacillati</taxon>
        <taxon>Bacillota</taxon>
        <taxon>Clostridia</taxon>
        <taxon>Eubacteriales</taxon>
        <taxon>Desulfallaceae</taxon>
        <taxon>Desulfotruncus</taxon>
    </lineage>
</organism>
<keyword evidence="6 8" id="KW-1133">Transmembrane helix</keyword>
<feature type="transmembrane region" description="Helical" evidence="8">
    <location>
        <begin position="269"/>
        <end position="291"/>
    </location>
</feature>
<feature type="transmembrane region" description="Helical" evidence="8">
    <location>
        <begin position="12"/>
        <end position="31"/>
    </location>
</feature>
<dbReference type="InterPro" id="IPR004761">
    <property type="entry name" value="Spore_GerAB"/>
</dbReference>
<evidence type="ECO:0000256" key="6">
    <source>
        <dbReference type="ARBA" id="ARBA00022989"/>
    </source>
</evidence>
<accession>A0A1I2P2R7</accession>
<dbReference type="EMBL" id="FOOX01000002">
    <property type="protein sequence ID" value="SFG08207.1"/>
    <property type="molecule type" value="Genomic_DNA"/>
</dbReference>
<evidence type="ECO:0000256" key="1">
    <source>
        <dbReference type="ARBA" id="ARBA00004141"/>
    </source>
</evidence>
<dbReference type="OrthoDB" id="2078716at2"/>
<feature type="transmembrane region" description="Helical" evidence="8">
    <location>
        <begin position="37"/>
        <end position="59"/>
    </location>
</feature>
<keyword evidence="4" id="KW-0309">Germination</keyword>
<comment type="subcellular location">
    <subcellularLocation>
        <location evidence="1">Membrane</location>
        <topology evidence="1">Multi-pass membrane protein</topology>
    </subcellularLocation>
</comment>
<feature type="transmembrane region" description="Helical" evidence="8">
    <location>
        <begin position="327"/>
        <end position="355"/>
    </location>
</feature>
<keyword evidence="10" id="KW-1185">Reference proteome</keyword>
<evidence type="ECO:0000256" key="3">
    <source>
        <dbReference type="ARBA" id="ARBA00022448"/>
    </source>
</evidence>
<evidence type="ECO:0000256" key="2">
    <source>
        <dbReference type="ARBA" id="ARBA00007998"/>
    </source>
</evidence>
<feature type="transmembrane region" description="Helical" evidence="8">
    <location>
        <begin position="303"/>
        <end position="321"/>
    </location>
</feature>
<feature type="transmembrane region" description="Helical" evidence="8">
    <location>
        <begin position="80"/>
        <end position="101"/>
    </location>
</feature>
<evidence type="ECO:0000313" key="9">
    <source>
        <dbReference type="EMBL" id="SFG08207.1"/>
    </source>
</evidence>
<dbReference type="PANTHER" id="PTHR34975">
    <property type="entry name" value="SPORE GERMINATION PROTEIN A2"/>
    <property type="match status" value="1"/>
</dbReference>